<dbReference type="PANTHER" id="PTHR47396:SF1">
    <property type="entry name" value="ATP-DEPENDENT HELICASE IRC3-RELATED"/>
    <property type="match status" value="1"/>
</dbReference>
<comment type="caution">
    <text evidence="5">The sequence shown here is derived from an EMBL/GenBank/DDBJ whole genome shotgun (WGS) entry which is preliminary data.</text>
</comment>
<dbReference type="Proteomes" id="UP001360953">
    <property type="component" value="Unassembled WGS sequence"/>
</dbReference>
<dbReference type="GeneID" id="92027973"/>
<dbReference type="InterPro" id="IPR014001">
    <property type="entry name" value="Helicase_ATP-bd"/>
</dbReference>
<dbReference type="PROSITE" id="PS51194">
    <property type="entry name" value="HELICASE_CTER"/>
    <property type="match status" value="1"/>
</dbReference>
<keyword evidence="1 5" id="KW-0067">ATP-binding</keyword>
<dbReference type="InterPro" id="IPR006935">
    <property type="entry name" value="Helicase/UvrB_N"/>
</dbReference>
<protein>
    <submittedName>
        <fullName evidence="5">Mitochondrial ATP-dependent helicase irc3</fullName>
    </submittedName>
</protein>
<feature type="domain" description="Helicase C-terminal" evidence="4">
    <location>
        <begin position="283"/>
        <end position="459"/>
    </location>
</feature>
<reference evidence="5 6" key="1">
    <citation type="submission" date="2024-04" db="EMBL/GenBank/DDBJ databases">
        <title>Phyllosticta paracitricarpa is synonymous to the EU quarantine fungus P. citricarpa based on phylogenomic analyses.</title>
        <authorList>
            <consortium name="Lawrence Berkeley National Laboratory"/>
            <person name="Van ingen-buijs V.A."/>
            <person name="Van westerhoven A.C."/>
            <person name="Haridas S."/>
            <person name="Skiadas P."/>
            <person name="Martin F."/>
            <person name="Groenewald J.Z."/>
            <person name="Crous P.W."/>
            <person name="Seidl M.F."/>
        </authorList>
    </citation>
    <scope>NUCLEOTIDE SEQUENCE [LARGE SCALE GENOMIC DNA]</scope>
    <source>
        <strain evidence="5 6">CPC 17464</strain>
    </source>
</reference>
<dbReference type="InterPro" id="IPR001650">
    <property type="entry name" value="Helicase_C-like"/>
</dbReference>
<name>A0ABR1LW95_9PEZI</name>
<proteinExistence type="predicted"/>
<feature type="region of interest" description="Disordered" evidence="2">
    <location>
        <begin position="659"/>
        <end position="681"/>
    </location>
</feature>
<evidence type="ECO:0000259" key="3">
    <source>
        <dbReference type="PROSITE" id="PS51192"/>
    </source>
</evidence>
<evidence type="ECO:0000313" key="5">
    <source>
        <dbReference type="EMBL" id="KAK7539472.1"/>
    </source>
</evidence>
<dbReference type="RefSeq" id="XP_066656743.1">
    <property type="nucleotide sequence ID" value="XM_066795067.1"/>
</dbReference>
<dbReference type="SUPFAM" id="SSF52540">
    <property type="entry name" value="P-loop containing nucleoside triphosphate hydrolases"/>
    <property type="match status" value="1"/>
</dbReference>
<evidence type="ECO:0000256" key="2">
    <source>
        <dbReference type="SAM" id="MobiDB-lite"/>
    </source>
</evidence>
<sequence>MLRAGRHVLRAVLFGARPRAAIPGVRCARTKAQKTPIPPPPAPLATRTPIQLRDYQEECIQSVLDYLNRGHNRLGVSLATGSGKTVIFTQLIDRVPAPDDYATQTLILAHRRELVEQAARHCSNAYPSKTVDIEMGNIHASGAADITVASVQSIISGDRIEKFDPRRFKLVLVDEAHHIVAETYLKALDWFGLKNNTNPQTALVGVSATLSRFDGRRLGTVIDHVVYHKDYVEMIEDNWLSSVVFTTVSTKADLSQVKLGANGDFQTSSLSQAVNTDEINEITVRSWMVKAAKRNSTLVFCVDLEHLTGLTATFRRHGIDARYVTGDTPNKLRSQRVDAFRRNEYPVLLNCGVFTEGTDIPNIDCVLLARPTRSRSLLVQMIGRGMRLFPGKKDCHIIDMVAALQTGIFTTPTLLGLDPDALLEQTSAEDAKKIKERKEQEQVREERIAQVAPATAGEHTEIRSTVTFTDYSSIQDLLDDTRVDQAVRQLSNFAWVCVGQDRFALTCNQVGFLIVERNEDEPELFAVKHTQAMPFYLSRKSRSPYFKPQTIAEAPSLEHAIRAADTFAAEKFPLIFIEKWQSWRTKAASEAQIEFLNKFRDDDGKLAVGEINKGKAQDMITRIKHGAKGRFEKMRAASARKEKVQQRHQQAMAKLNPVVTVGPLNDGAGGGDSSRRTAEQN</sequence>
<dbReference type="SMART" id="SM00487">
    <property type="entry name" value="DEXDc"/>
    <property type="match status" value="1"/>
</dbReference>
<dbReference type="InterPro" id="IPR027417">
    <property type="entry name" value="P-loop_NTPase"/>
</dbReference>
<accession>A0ABR1LW95</accession>
<dbReference type="InterPro" id="IPR050742">
    <property type="entry name" value="Helicase_Restrict-Modif_Enz"/>
</dbReference>
<dbReference type="GO" id="GO:0004386">
    <property type="term" value="F:helicase activity"/>
    <property type="evidence" value="ECO:0007669"/>
    <property type="project" value="UniProtKB-KW"/>
</dbReference>
<evidence type="ECO:0000259" key="4">
    <source>
        <dbReference type="PROSITE" id="PS51194"/>
    </source>
</evidence>
<keyword evidence="1 5" id="KW-0347">Helicase</keyword>
<keyword evidence="1 5" id="KW-0547">Nucleotide-binding</keyword>
<dbReference type="EMBL" id="JBBPEH010000004">
    <property type="protein sequence ID" value="KAK7539472.1"/>
    <property type="molecule type" value="Genomic_DNA"/>
</dbReference>
<keyword evidence="1 5" id="KW-0378">Hydrolase</keyword>
<dbReference type="PANTHER" id="PTHR47396">
    <property type="entry name" value="TYPE I RESTRICTION ENZYME ECOKI R PROTEIN"/>
    <property type="match status" value="1"/>
</dbReference>
<feature type="domain" description="Helicase ATP-binding" evidence="3">
    <location>
        <begin position="65"/>
        <end position="228"/>
    </location>
</feature>
<dbReference type="SMART" id="SM00490">
    <property type="entry name" value="HELICc"/>
    <property type="match status" value="1"/>
</dbReference>
<organism evidence="5 6">
    <name type="scientific">Phyllosticta citribraziliensis</name>
    <dbReference type="NCBI Taxonomy" id="989973"/>
    <lineage>
        <taxon>Eukaryota</taxon>
        <taxon>Fungi</taxon>
        <taxon>Dikarya</taxon>
        <taxon>Ascomycota</taxon>
        <taxon>Pezizomycotina</taxon>
        <taxon>Dothideomycetes</taxon>
        <taxon>Dothideomycetes incertae sedis</taxon>
        <taxon>Botryosphaeriales</taxon>
        <taxon>Phyllostictaceae</taxon>
        <taxon>Phyllosticta</taxon>
    </lineage>
</organism>
<dbReference type="CDD" id="cd18799">
    <property type="entry name" value="SF2_C_EcoAI-like"/>
    <property type="match status" value="1"/>
</dbReference>
<dbReference type="Pfam" id="PF00271">
    <property type="entry name" value="Helicase_C"/>
    <property type="match status" value="1"/>
</dbReference>
<dbReference type="PROSITE" id="PS51192">
    <property type="entry name" value="HELICASE_ATP_BIND_1"/>
    <property type="match status" value="1"/>
</dbReference>
<gene>
    <name evidence="5" type="ORF">J3D65DRAFT_280910</name>
</gene>
<evidence type="ECO:0000313" key="6">
    <source>
        <dbReference type="Proteomes" id="UP001360953"/>
    </source>
</evidence>
<keyword evidence="6" id="KW-1185">Reference proteome</keyword>
<evidence type="ECO:0000256" key="1">
    <source>
        <dbReference type="ARBA" id="ARBA00022806"/>
    </source>
</evidence>
<dbReference type="Pfam" id="PF04851">
    <property type="entry name" value="ResIII"/>
    <property type="match status" value="1"/>
</dbReference>
<dbReference type="Gene3D" id="3.40.50.300">
    <property type="entry name" value="P-loop containing nucleotide triphosphate hydrolases"/>
    <property type="match status" value="2"/>
</dbReference>